<dbReference type="OrthoDB" id="9790815at2"/>
<dbReference type="PANTHER" id="PTHR30344">
    <property type="entry name" value="6-PHOSPHOGLUCONOLACTONASE-RELATED"/>
    <property type="match status" value="1"/>
</dbReference>
<comment type="caution">
    <text evidence="3">The sequence shown here is derived from an EMBL/GenBank/DDBJ whole genome shotgun (WGS) entry which is preliminary data.</text>
</comment>
<comment type="similarity">
    <text evidence="1">Belongs to the cycloisomerase 2 family.</text>
</comment>
<name>A0A4Y3VBP6_9ACTN</name>
<protein>
    <recommendedName>
        <fullName evidence="5">3-carboxymuconate cyclase</fullName>
    </recommendedName>
</protein>
<evidence type="ECO:0008006" key="5">
    <source>
        <dbReference type="Google" id="ProtNLM"/>
    </source>
</evidence>
<evidence type="ECO:0000256" key="2">
    <source>
        <dbReference type="SAM" id="MobiDB-lite"/>
    </source>
</evidence>
<dbReference type="InterPro" id="IPR011048">
    <property type="entry name" value="Haem_d1_sf"/>
</dbReference>
<dbReference type="GO" id="GO:0017057">
    <property type="term" value="F:6-phosphogluconolactonase activity"/>
    <property type="evidence" value="ECO:0007669"/>
    <property type="project" value="TreeGrafter"/>
</dbReference>
<proteinExistence type="inferred from homology"/>
<dbReference type="AlphaFoldDB" id="A0A4Y3VBP6"/>
<dbReference type="Pfam" id="PF10282">
    <property type="entry name" value="Lactonase"/>
    <property type="match status" value="1"/>
</dbReference>
<dbReference type="RefSeq" id="WP_141306486.1">
    <property type="nucleotide sequence ID" value="NZ_BJND01000002.1"/>
</dbReference>
<dbReference type="GO" id="GO:0005829">
    <property type="term" value="C:cytosol"/>
    <property type="evidence" value="ECO:0007669"/>
    <property type="project" value="TreeGrafter"/>
</dbReference>
<feature type="region of interest" description="Disordered" evidence="2">
    <location>
        <begin position="124"/>
        <end position="157"/>
    </location>
</feature>
<keyword evidence="4" id="KW-1185">Reference proteome</keyword>
<dbReference type="InterPro" id="IPR019405">
    <property type="entry name" value="Lactonase_7-beta_prop"/>
</dbReference>
<evidence type="ECO:0000256" key="1">
    <source>
        <dbReference type="ARBA" id="ARBA00005564"/>
    </source>
</evidence>
<dbReference type="SUPFAM" id="SSF51004">
    <property type="entry name" value="C-terminal (heme d1) domain of cytochrome cd1-nitrite reductase"/>
    <property type="match status" value="1"/>
</dbReference>
<gene>
    <name evidence="3" type="ORF">SSP24_00610</name>
</gene>
<dbReference type="Gene3D" id="2.130.10.10">
    <property type="entry name" value="YVTN repeat-like/Quinoprotein amine dehydrogenase"/>
    <property type="match status" value="1"/>
</dbReference>
<reference evidence="3 4" key="1">
    <citation type="submission" date="2019-06" db="EMBL/GenBank/DDBJ databases">
        <title>Whole genome shotgun sequence of Streptomyces spinoverrucosus NBRC 14228.</title>
        <authorList>
            <person name="Hosoyama A."/>
            <person name="Uohara A."/>
            <person name="Ohji S."/>
            <person name="Ichikawa N."/>
        </authorList>
    </citation>
    <scope>NUCLEOTIDE SEQUENCE [LARGE SCALE GENOMIC DNA]</scope>
    <source>
        <strain evidence="3 4">NBRC 14228</strain>
    </source>
</reference>
<dbReference type="Proteomes" id="UP000317881">
    <property type="component" value="Unassembled WGS sequence"/>
</dbReference>
<organism evidence="3 4">
    <name type="scientific">Streptomyces spinoverrucosus</name>
    <dbReference type="NCBI Taxonomy" id="284043"/>
    <lineage>
        <taxon>Bacteria</taxon>
        <taxon>Bacillati</taxon>
        <taxon>Actinomycetota</taxon>
        <taxon>Actinomycetes</taxon>
        <taxon>Kitasatosporales</taxon>
        <taxon>Streptomycetaceae</taxon>
        <taxon>Streptomyces</taxon>
    </lineage>
</organism>
<sequence length="349" mass="36002">MGDKSTERAFIGSFTSAGGRGIMAATVDPATGALTGTDVVDAVADPSYLTVEHPEAGPVLYAVSETAQGAVAAYDIAGPVPRPMCAPVAVHGESPTHLAVARGHLLTANYESGSVTVLPLAADGTPQPASDVLRHQGTGPDPARQTGPHAHQVLPDPSGRWVLSVDLGTDSVRICSLDVPAGKLTLHRETALRPGTGPRHLAFHPAGDHAYVLGELEPTVTVCRWDATAGVLEPVKATSLFPDGTPHAVSPSAPVVSYDGRHLWAAVRGTDTIAVLTLDAVGEQADLVASVPCGGRWPRDLVLHPSGTRLYAANERSGDVTWLDVDSTTGIPHRAGSLSVPAASTIVFV</sequence>
<dbReference type="EMBL" id="BJND01000002">
    <property type="protein sequence ID" value="GEC02406.1"/>
    <property type="molecule type" value="Genomic_DNA"/>
</dbReference>
<evidence type="ECO:0000313" key="3">
    <source>
        <dbReference type="EMBL" id="GEC02406.1"/>
    </source>
</evidence>
<dbReference type="InterPro" id="IPR015943">
    <property type="entry name" value="WD40/YVTN_repeat-like_dom_sf"/>
</dbReference>
<dbReference type="PANTHER" id="PTHR30344:SF1">
    <property type="entry name" value="6-PHOSPHOGLUCONOLACTONASE"/>
    <property type="match status" value="1"/>
</dbReference>
<dbReference type="InterPro" id="IPR050282">
    <property type="entry name" value="Cycloisomerase_2"/>
</dbReference>
<evidence type="ECO:0000313" key="4">
    <source>
        <dbReference type="Proteomes" id="UP000317881"/>
    </source>
</evidence>
<accession>A0A4Y3VBP6</accession>